<dbReference type="AlphaFoldDB" id="A0A1I0MKD3"/>
<protein>
    <submittedName>
        <fullName evidence="2">Uncharacterized protein</fullName>
    </submittedName>
</protein>
<evidence type="ECO:0000313" key="3">
    <source>
        <dbReference type="Proteomes" id="UP000199373"/>
    </source>
</evidence>
<reference evidence="2 3" key="1">
    <citation type="submission" date="2016-10" db="EMBL/GenBank/DDBJ databases">
        <authorList>
            <person name="de Groot N.N."/>
        </authorList>
    </citation>
    <scope>NUCLEOTIDE SEQUENCE [LARGE SCALE GENOMIC DNA]</scope>
    <source>
        <strain evidence="2 3">TC2-24</strain>
    </source>
</reference>
<dbReference type="RefSeq" id="WP_091899774.1">
    <property type="nucleotide sequence ID" value="NZ_FOIQ01000001.1"/>
</dbReference>
<feature type="signal peptide" evidence="1">
    <location>
        <begin position="1"/>
        <end position="19"/>
    </location>
</feature>
<feature type="chain" id="PRO_5011588730" evidence="1">
    <location>
        <begin position="20"/>
        <end position="223"/>
    </location>
</feature>
<evidence type="ECO:0000313" key="2">
    <source>
        <dbReference type="EMBL" id="SEV88514.1"/>
    </source>
</evidence>
<organism evidence="2 3">
    <name type="scientific">Prevotella aff. ruminicola Tc2-24</name>
    <dbReference type="NCBI Taxonomy" id="81582"/>
    <lineage>
        <taxon>Bacteria</taxon>
        <taxon>Pseudomonadati</taxon>
        <taxon>Bacteroidota</taxon>
        <taxon>Bacteroidia</taxon>
        <taxon>Bacteroidales</taxon>
        <taxon>Prevotellaceae</taxon>
        <taxon>Prevotella</taxon>
    </lineage>
</organism>
<accession>A0A1I0MKD3</accession>
<name>A0A1I0MKD3_9BACT</name>
<keyword evidence="1" id="KW-0732">Signal</keyword>
<dbReference type="EMBL" id="FOIQ01000001">
    <property type="protein sequence ID" value="SEV88514.1"/>
    <property type="molecule type" value="Genomic_DNA"/>
</dbReference>
<proteinExistence type="predicted"/>
<gene>
    <name evidence="2" type="ORF">SAMN04487850_0722</name>
</gene>
<evidence type="ECO:0000256" key="1">
    <source>
        <dbReference type="SAM" id="SignalP"/>
    </source>
</evidence>
<sequence>MKKLFTLIVVVCLATYANAQEWAEQAKVEDTPFGLISDQNVKKKATRSFDGIISAVLWEGECVFNNSPNEVGICIDAEEFSHVAVGDALELVYSTSSVDMENCCQIKMVSASVDDALEGNASELNDRGYVVVEEGSTLYDIILTETDVANLKKNGLRVSADNLVVSQINLIKLTSSIKVAASEFIPAKKKKKKTSVSYNMSGQVVDENYKGIVIQDGVKMVVK</sequence>
<keyword evidence="3" id="KW-1185">Reference proteome</keyword>
<dbReference type="Proteomes" id="UP000199373">
    <property type="component" value="Unassembled WGS sequence"/>
</dbReference>